<dbReference type="PANTHER" id="PTHR46082">
    <property type="entry name" value="ATP/GTP-BINDING PROTEIN-RELATED"/>
    <property type="match status" value="1"/>
</dbReference>
<dbReference type="Pfam" id="PF00931">
    <property type="entry name" value="NB-ARC"/>
    <property type="match status" value="1"/>
</dbReference>
<organism evidence="3 4">
    <name type="scientific">Amycolatopsis eburnea</name>
    <dbReference type="NCBI Taxonomy" id="2267691"/>
    <lineage>
        <taxon>Bacteria</taxon>
        <taxon>Bacillati</taxon>
        <taxon>Actinomycetota</taxon>
        <taxon>Actinomycetes</taxon>
        <taxon>Pseudonocardiales</taxon>
        <taxon>Pseudonocardiaceae</taxon>
        <taxon>Amycolatopsis</taxon>
    </lineage>
</organism>
<dbReference type="PANTHER" id="PTHR46082:SF6">
    <property type="entry name" value="AAA+ ATPASE DOMAIN-CONTAINING PROTEIN-RELATED"/>
    <property type="match status" value="1"/>
</dbReference>
<protein>
    <submittedName>
        <fullName evidence="3">Tetratricopeptide repeat protein</fullName>
    </submittedName>
</protein>
<dbReference type="InterPro" id="IPR002182">
    <property type="entry name" value="NB-ARC"/>
</dbReference>
<sequence length="840" mass="92945">MAVGESAEGHAGKPPARRVFLSHTSELDELPKPRSFVAAAKDAVAAAGDAVVDMSAFTARDATPEQLDREMLAEADIYVLIAGFRYGMPVRGRPEVSYTEQEFEIATVAGMERLVFVVAEGAEGPSELFRDLQYGARQEAFRKRLPDSGLTITMVSSPGELATKLERALTRVRRPGQESKLVGRIWNIPARRVKFTGRDGLLTRLRESLCAGQPAVVHALNGMGGVGKTTTAIEYAHRHAADYDVAWWIPAEDPDLVAGHLADLARALDLAAGQDAPAVLLARLRGALQSRGRWLLVFDNAEDPAVLRPLLPGGDGHVIITSRNPDWDDIGTALPVREFIRSESVELLCTRCPGLAHSDAGRIAEALGDLPLAVNQAARLMATTGLTAKDYLELLDERVHDLMARREQGSSYPVSPAAAWTVSFDQLGRDHPAALHTLTLVAWLAPEPVPFTLLTHQNGDARVIPRDPLAFADITTTLRTRGMAEVTTTTIQLHRVPAALLRARTRDDVIAEGDPDSTWPVTAVRLLCAALPDNPWSNPPSWPRWWELLPHLLLVCDPERAWQPVTAEVAWLLDRTATFLQTRGDPRAALPLFERAYALRRNLLGDDHPDTLNSANNLAVDHQDLGGFQRARELDEDTLERRKRVLGDDDPDTLNSATNLAIDLRELGEHQRARELDEDTFERSKRLLGDDDPSTLNSACNLAIDLSWLGEYERARELDEDTLERSKRLLGENHPDTLTSASNLAHDLRGLGEYRQARELDEDTLDRRRRVLGDDHPDTLTSASNLAHDLRGLGEYRQARELDEDTLDRRRRVLGDDHPDTLTSANNLAHDLRALDEVRE</sequence>
<dbReference type="Proteomes" id="UP000267081">
    <property type="component" value="Unassembled WGS sequence"/>
</dbReference>
<dbReference type="InterPro" id="IPR011990">
    <property type="entry name" value="TPR-like_helical_dom_sf"/>
</dbReference>
<dbReference type="OrthoDB" id="3885120at2"/>
<dbReference type="GO" id="GO:0043531">
    <property type="term" value="F:ADP binding"/>
    <property type="evidence" value="ECO:0007669"/>
    <property type="project" value="InterPro"/>
</dbReference>
<comment type="caution">
    <text evidence="3">The sequence shown here is derived from an EMBL/GenBank/DDBJ whole genome shotgun (WGS) entry which is preliminary data.</text>
</comment>
<dbReference type="EMBL" id="RSEC01000058">
    <property type="protein sequence ID" value="RSD13158.1"/>
    <property type="molecule type" value="Genomic_DNA"/>
</dbReference>
<dbReference type="InterPro" id="IPR053137">
    <property type="entry name" value="NLR-like"/>
</dbReference>
<dbReference type="Pfam" id="PF13271">
    <property type="entry name" value="DUF4062"/>
    <property type="match status" value="1"/>
</dbReference>
<feature type="domain" description="DUF4062" evidence="2">
    <location>
        <begin position="18"/>
        <end position="106"/>
    </location>
</feature>
<gene>
    <name evidence="3" type="ORF">EIY87_25700</name>
</gene>
<proteinExistence type="predicted"/>
<evidence type="ECO:0000313" key="4">
    <source>
        <dbReference type="Proteomes" id="UP000267081"/>
    </source>
</evidence>
<dbReference type="InterPro" id="IPR027417">
    <property type="entry name" value="P-loop_NTPase"/>
</dbReference>
<dbReference type="Gene3D" id="3.40.50.300">
    <property type="entry name" value="P-loop containing nucleotide triphosphate hydrolases"/>
    <property type="match status" value="1"/>
</dbReference>
<dbReference type="Gene3D" id="1.25.40.10">
    <property type="entry name" value="Tetratricopeptide repeat domain"/>
    <property type="match status" value="2"/>
</dbReference>
<evidence type="ECO:0000259" key="1">
    <source>
        <dbReference type="Pfam" id="PF00931"/>
    </source>
</evidence>
<dbReference type="Pfam" id="PF13424">
    <property type="entry name" value="TPR_12"/>
    <property type="match status" value="2"/>
</dbReference>
<evidence type="ECO:0000259" key="2">
    <source>
        <dbReference type="Pfam" id="PF13271"/>
    </source>
</evidence>
<dbReference type="Pfam" id="PF13374">
    <property type="entry name" value="TPR_10"/>
    <property type="match status" value="2"/>
</dbReference>
<dbReference type="SUPFAM" id="SSF52540">
    <property type="entry name" value="P-loop containing nucleoside triphosphate hydrolases"/>
    <property type="match status" value="1"/>
</dbReference>
<reference evidence="3 4" key="1">
    <citation type="submission" date="2018-12" db="EMBL/GenBank/DDBJ databases">
        <title>Amycolatopsis eburnea sp. nov. actinomycete associate with arbuscular mycorrhiza fungal spore.</title>
        <authorList>
            <person name="Lumyong S."/>
            <person name="Chaiya L."/>
        </authorList>
    </citation>
    <scope>NUCLEOTIDE SEQUENCE [LARGE SCALE GENOMIC DNA]</scope>
    <source>
        <strain evidence="3 4">GLM-1</strain>
    </source>
</reference>
<evidence type="ECO:0000313" key="3">
    <source>
        <dbReference type="EMBL" id="RSD13158.1"/>
    </source>
</evidence>
<dbReference type="SUPFAM" id="SSF48452">
    <property type="entry name" value="TPR-like"/>
    <property type="match status" value="2"/>
</dbReference>
<dbReference type="RefSeq" id="WP_125312458.1">
    <property type="nucleotide sequence ID" value="NZ_RSEC01000058.1"/>
</dbReference>
<dbReference type="InterPro" id="IPR025139">
    <property type="entry name" value="DUF4062"/>
</dbReference>
<keyword evidence="4" id="KW-1185">Reference proteome</keyword>
<accession>A0A427T2F8</accession>
<dbReference type="NCBIfam" id="NF040586">
    <property type="entry name" value="FxSxx_TPR"/>
    <property type="match status" value="1"/>
</dbReference>
<name>A0A427T2F8_9PSEU</name>
<dbReference type="AlphaFoldDB" id="A0A427T2F8"/>
<feature type="domain" description="NB-ARC" evidence="1">
    <location>
        <begin position="202"/>
        <end position="324"/>
    </location>
</feature>